<protein>
    <recommendedName>
        <fullName evidence="2">Tape measure protein N-terminal domain-containing protein</fullName>
    </recommendedName>
</protein>
<dbReference type="Proteomes" id="UP000192638">
    <property type="component" value="Unassembled WGS sequence"/>
</dbReference>
<evidence type="ECO:0000313" key="3">
    <source>
        <dbReference type="EMBL" id="OQQ81607.1"/>
    </source>
</evidence>
<name>A0A1V9QNI0_9LACO</name>
<accession>A0A1V9QNI0</accession>
<feature type="transmembrane region" description="Helical" evidence="1">
    <location>
        <begin position="546"/>
        <end position="568"/>
    </location>
</feature>
<dbReference type="RefSeq" id="WP_081531140.1">
    <property type="nucleotide sequence ID" value="NZ_NBEB01000110.1"/>
</dbReference>
<feature type="domain" description="Tape measure protein N-terminal" evidence="2">
    <location>
        <begin position="80"/>
        <end position="271"/>
    </location>
</feature>
<feature type="transmembrane region" description="Helical" evidence="1">
    <location>
        <begin position="574"/>
        <end position="598"/>
    </location>
</feature>
<feature type="transmembrane region" description="Helical" evidence="1">
    <location>
        <begin position="473"/>
        <end position="496"/>
    </location>
</feature>
<dbReference type="Gene3D" id="1.20.120.20">
    <property type="entry name" value="Apolipoprotein"/>
    <property type="match status" value="2"/>
</dbReference>
<dbReference type="AlphaFoldDB" id="A0A1V9QNI0"/>
<dbReference type="Pfam" id="PF20155">
    <property type="entry name" value="TMP_3"/>
    <property type="match status" value="1"/>
</dbReference>
<comment type="caution">
    <text evidence="3">The sequence shown here is derived from an EMBL/GenBank/DDBJ whole genome shotgun (WGS) entry which is preliminary data.</text>
</comment>
<organism evidence="3 4">
    <name type="scientific">Ligilactobacillus salivarius</name>
    <dbReference type="NCBI Taxonomy" id="1624"/>
    <lineage>
        <taxon>Bacteria</taxon>
        <taxon>Bacillati</taxon>
        <taxon>Bacillota</taxon>
        <taxon>Bacilli</taxon>
        <taxon>Lactobacillales</taxon>
        <taxon>Lactobacillaceae</taxon>
        <taxon>Ligilactobacillus</taxon>
    </lineage>
</organism>
<evidence type="ECO:0000259" key="2">
    <source>
        <dbReference type="Pfam" id="PF20155"/>
    </source>
</evidence>
<feature type="transmembrane region" description="Helical" evidence="1">
    <location>
        <begin position="429"/>
        <end position="452"/>
    </location>
</feature>
<feature type="transmembrane region" description="Helical" evidence="1">
    <location>
        <begin position="516"/>
        <end position="539"/>
    </location>
</feature>
<gene>
    <name evidence="3" type="ORF">B6U60_10065</name>
</gene>
<keyword evidence="1" id="KW-1133">Transmembrane helix</keyword>
<dbReference type="SUPFAM" id="SSF48371">
    <property type="entry name" value="ARM repeat"/>
    <property type="match status" value="1"/>
</dbReference>
<reference evidence="3 4" key="1">
    <citation type="submission" date="2017-03" db="EMBL/GenBank/DDBJ databases">
        <title>Phylogenomics and comparative genomics of Lactobacillus salivarius, a mammalian gut commensal.</title>
        <authorList>
            <person name="Harris H.M."/>
        </authorList>
    </citation>
    <scope>NUCLEOTIDE SEQUENCE [LARGE SCALE GENOMIC DNA]</scope>
    <source>
        <strain evidence="3 4">LMG 14477</strain>
    </source>
</reference>
<evidence type="ECO:0000256" key="1">
    <source>
        <dbReference type="SAM" id="Phobius"/>
    </source>
</evidence>
<dbReference type="InterPro" id="IPR013491">
    <property type="entry name" value="Tape_meas_N"/>
</dbReference>
<evidence type="ECO:0000313" key="4">
    <source>
        <dbReference type="Proteomes" id="UP000192638"/>
    </source>
</evidence>
<dbReference type="PANTHER" id="PTHR37813">
    <property type="entry name" value="FELS-2 PROPHAGE PROTEIN"/>
    <property type="match status" value="1"/>
</dbReference>
<feature type="transmembrane region" description="Helical" evidence="1">
    <location>
        <begin position="388"/>
        <end position="409"/>
    </location>
</feature>
<sequence length="938" mass="99439">MAQSFSVKAVLQAIDENFTSTTNKAMQMMNKLGATSNSVSSSVARNGSGMSGTFKSVAGGMGLVAVASKAFDVVKGSVGAAVSRIDTLNNSNRTFANMGFSANQTKSAMNGLQSSIKGLPTSLDSAVKGVQMISASTGNLGKSQKVWSALNDAIIGFGGSTADVSNATIQLSQAFANGKIDGMTWMSMMNSNMGPVLNAIAKKLGMTTGQLKDGLASGKISTNQFMDALISLDKNGGGGLKSLHQIAMDSTAGIGTAMENMKTAVVRGVGKAILAFSNFSKDVTGMSIAEIITNIGNVAEQSLNKIGPALKSIEPIFKGFFDFINQNKDWLGPLAVSVVTFIGAFKGVQAAASGMKSLITGLQNLQAFVQLVAGAESSIKAFFTLLGVNPWVVIIAGAAAAVAGLVWFFTQTKTGQRWWKAFVDFLSNAWQGLVSIAQSVWSAIVNTFTTVVNKVKSVWSSITGFFSSLWQGIVSVAQSVWGSIVSVFTTAWNGFIQAVSPIIDAFKNLWNSLTEFFTVLWQGIVSVAKTIWSGLSAFFSTIWQGIVAVATPIWNGLVAVITTVWNVIKTVVQTGINVISTVIQSVMTVIQAIWSAVWNMISTVAQTVWNMITTAVQTGITMISSIIQATLTIIQTVWSTIWNVIVTVVQTVWNMVVTVISTAINIVAGIIQAITQAIQGNWLAVWNTIVSIATTVWNGIKSVVSAGINGVKSVITTVMNGLKSVISTVWNTIKSIFNAGVNFIKSVVHIDLGAQGRAIMNSFLNGLKSAWEAVKSFVGGIGSWIKAHKGPISYDRKLLIPAGIAIMTGFNKGLQDQFSTVQKGVSNMAGAVSDAVSSNLETITVPSPDTRDFINTMSALQSANQNLYRQHSVGFGGTFSDNLTIDSPTMAQENNSLLRKLADKQQDIYLDGNVLVGGTYDRYNHAFGNGVNLQGRWS</sequence>
<proteinExistence type="predicted"/>
<keyword evidence="1" id="KW-0472">Membrane</keyword>
<dbReference type="EMBL" id="NBEB01000110">
    <property type="protein sequence ID" value="OQQ81607.1"/>
    <property type="molecule type" value="Genomic_DNA"/>
</dbReference>
<feature type="transmembrane region" description="Helical" evidence="1">
    <location>
        <begin position="619"/>
        <end position="645"/>
    </location>
</feature>
<dbReference type="PANTHER" id="PTHR37813:SF1">
    <property type="entry name" value="FELS-2 PROPHAGE PROTEIN"/>
    <property type="match status" value="1"/>
</dbReference>
<feature type="transmembrane region" description="Helical" evidence="1">
    <location>
        <begin position="651"/>
        <end position="671"/>
    </location>
</feature>
<keyword evidence="1" id="KW-0812">Transmembrane</keyword>
<dbReference type="NCBIfam" id="TIGR02675">
    <property type="entry name" value="tape_meas_nterm"/>
    <property type="match status" value="1"/>
</dbReference>
<dbReference type="InterPro" id="IPR016024">
    <property type="entry name" value="ARM-type_fold"/>
</dbReference>